<dbReference type="SUPFAM" id="SSF47781">
    <property type="entry name" value="RuvA domain 2-like"/>
    <property type="match status" value="1"/>
</dbReference>
<dbReference type="InterPro" id="IPR003583">
    <property type="entry name" value="Hlx-hairpin-Hlx_DNA-bd_motif"/>
</dbReference>
<evidence type="ECO:0000256" key="15">
    <source>
        <dbReference type="SAM" id="Coils"/>
    </source>
</evidence>
<evidence type="ECO:0000256" key="8">
    <source>
        <dbReference type="ARBA" id="ARBA00022833"/>
    </source>
</evidence>
<dbReference type="NCBIfam" id="TIGR00575">
    <property type="entry name" value="dnlj"/>
    <property type="match status" value="1"/>
</dbReference>
<dbReference type="PANTHER" id="PTHR23389:SF9">
    <property type="entry name" value="DNA LIGASE"/>
    <property type="match status" value="1"/>
</dbReference>
<dbReference type="CDD" id="cd17748">
    <property type="entry name" value="BRCT_DNA_ligase_like"/>
    <property type="match status" value="1"/>
</dbReference>
<dbReference type="Gene3D" id="3.30.470.30">
    <property type="entry name" value="DNA ligase/mRNA capping enzyme"/>
    <property type="match status" value="1"/>
</dbReference>
<keyword evidence="14" id="KW-0464">Manganese</keyword>
<dbReference type="Pfam" id="PF03120">
    <property type="entry name" value="OB_DNA_ligase"/>
    <property type="match status" value="1"/>
</dbReference>
<protein>
    <recommendedName>
        <fullName evidence="3 14">DNA ligase</fullName>
        <ecNumber evidence="2 14">6.5.1.2</ecNumber>
    </recommendedName>
    <alternativeName>
        <fullName evidence="14">Polydeoxyribonucleotide synthase [NAD(+)]</fullName>
    </alternativeName>
</protein>
<dbReference type="PROSITE" id="PS50172">
    <property type="entry name" value="BRCT"/>
    <property type="match status" value="1"/>
</dbReference>
<evidence type="ECO:0000256" key="12">
    <source>
        <dbReference type="ARBA" id="ARBA00034005"/>
    </source>
</evidence>
<dbReference type="FunFam" id="3.30.470.30:FF:000001">
    <property type="entry name" value="DNA ligase"/>
    <property type="match status" value="1"/>
</dbReference>
<dbReference type="GO" id="GO:0005829">
    <property type="term" value="C:cytosol"/>
    <property type="evidence" value="ECO:0007669"/>
    <property type="project" value="TreeGrafter"/>
</dbReference>
<evidence type="ECO:0000256" key="4">
    <source>
        <dbReference type="ARBA" id="ARBA00022598"/>
    </source>
</evidence>
<accession>A0A3P1SDD5</accession>
<keyword evidence="5 14" id="KW-0235">DNA replication</keyword>
<keyword evidence="7 14" id="KW-0227">DNA damage</keyword>
<dbReference type="SUPFAM" id="SSF52113">
    <property type="entry name" value="BRCT domain"/>
    <property type="match status" value="1"/>
</dbReference>
<feature type="binding site" evidence="14">
    <location>
        <position position="329"/>
    </location>
    <ligand>
        <name>NAD(+)</name>
        <dbReference type="ChEBI" id="CHEBI:57540"/>
    </ligand>
</feature>
<evidence type="ECO:0000256" key="2">
    <source>
        <dbReference type="ARBA" id="ARBA00012722"/>
    </source>
</evidence>
<dbReference type="Pfam" id="PF03119">
    <property type="entry name" value="DNA_ligase_ZBD"/>
    <property type="match status" value="1"/>
</dbReference>
<dbReference type="FunFam" id="2.40.50.140:FF:000012">
    <property type="entry name" value="DNA ligase"/>
    <property type="match status" value="1"/>
</dbReference>
<sequence length="820" mass="89568">MESMHADDFILNASSVEHSQQAEAIPEEARRQHAELSAQIERLRHEYYDALAASDGGEIELSESDAAYDALFEDLKQLEDQFPALVTSTSPTQTVGGSRTNTFAEVPHDIPMLSLDDVFSVEETHQWYDRCHNGLGVDNPQVCAEVKVDGLAISILYVDGVLTRAATRGDGRVGEDVTANVRTIANVPHRLTGQAIPRRIEVRGEVFFPTADFEAFNAARAKRGEKTFVNARNAAAGSLRQKDSTETAKRPLAMVCHGIGVYEAAADAPEEYILPDSQHAWYELLAGWGLPTSPYTRLISSHADIDEVISYYGAHRHELSHEIDGMVFKIDSRQYQASLGTTSRAPRWAAAYKYPPVEVHTRLLDIRTQVGRTGRVTPYAVMEKVLVAGSHVSSATLHNQDEVKRKGVLIGDMVILRKAGDVIPEILGPVEKLRDGSERAFVMPSHCPSCGAELAPAKDGDVDVRCPNQAHCPAQITQRLTFLGGRSAFDIEGLGEEAALALTQPELNRAEVISALIAGEPVLLAPTETEDLPPVVRVEAEELAERHHSELAALAEALLPPAQTPVLSSEADIFDLQAQDVRDLYVWKRAAFPQALREYYGVEESWRLVRAFWSTGKRLKGKDTFRKNQETRPTKDMLTMLEELEKAKTQPLWRVLNALSIRHVGPTSAQALADHFTSLEAIRAASVDELAQVEGVGQIVAQSVHDWFTVDWHHKIVQRWADSGVRMADEEKEALEQTLAGLTIVVSGSMPGYDREGAKAAIIARGAKAAGSVSKKTSLLVAGPGAGSKLAKAEALGVPVVDENAFDTLLEQGLEAVLAQ</sequence>
<feature type="domain" description="BRCT" evidence="16">
    <location>
        <begin position="734"/>
        <end position="804"/>
    </location>
</feature>
<dbReference type="SMART" id="SM00292">
    <property type="entry name" value="BRCT"/>
    <property type="match status" value="1"/>
</dbReference>
<dbReference type="PIRSF" id="PIRSF001604">
    <property type="entry name" value="LigA"/>
    <property type="match status" value="1"/>
</dbReference>
<dbReference type="SMART" id="SM00278">
    <property type="entry name" value="HhH1"/>
    <property type="match status" value="2"/>
</dbReference>
<dbReference type="Gene3D" id="1.10.150.20">
    <property type="entry name" value="5' to 3' exonuclease, C-terminal subdomain"/>
    <property type="match status" value="2"/>
</dbReference>
<evidence type="ECO:0000256" key="10">
    <source>
        <dbReference type="ARBA" id="ARBA00023027"/>
    </source>
</evidence>
<keyword evidence="4 14" id="KW-0436">Ligase</keyword>
<dbReference type="GO" id="GO:0003677">
    <property type="term" value="F:DNA binding"/>
    <property type="evidence" value="ECO:0007669"/>
    <property type="project" value="InterPro"/>
</dbReference>
<dbReference type="EC" id="6.5.1.2" evidence="2 14"/>
<dbReference type="SUPFAM" id="SSF56091">
    <property type="entry name" value="DNA ligase/mRNA capping enzyme, catalytic domain"/>
    <property type="match status" value="1"/>
</dbReference>
<dbReference type="GO" id="GO:0006281">
    <property type="term" value="P:DNA repair"/>
    <property type="evidence" value="ECO:0007669"/>
    <property type="project" value="UniProtKB-KW"/>
</dbReference>
<dbReference type="HAMAP" id="MF_01588">
    <property type="entry name" value="DNA_ligase_A"/>
    <property type="match status" value="1"/>
</dbReference>
<evidence type="ECO:0000256" key="5">
    <source>
        <dbReference type="ARBA" id="ARBA00022705"/>
    </source>
</evidence>
<comment type="caution">
    <text evidence="17">The sequence shown here is derived from an EMBL/GenBank/DDBJ whole genome shotgun (WGS) entry which is preliminary data.</text>
</comment>
<dbReference type="OrthoDB" id="9759736at2"/>
<keyword evidence="15" id="KW-0175">Coiled coil</keyword>
<evidence type="ECO:0000256" key="7">
    <source>
        <dbReference type="ARBA" id="ARBA00022763"/>
    </source>
</evidence>
<comment type="function">
    <text evidence="1 14">DNA ligase that catalyzes the formation of phosphodiester linkages between 5'-phosphoryl and 3'-hydroxyl groups in double-stranded DNA using NAD as a coenzyme and as the energy source for the reaction. It is essential for DNA replication and repair of damaged DNA.</text>
</comment>
<dbReference type="PROSITE" id="PS01055">
    <property type="entry name" value="DNA_LIGASE_N1"/>
    <property type="match status" value="1"/>
</dbReference>
<dbReference type="InterPro" id="IPR012340">
    <property type="entry name" value="NA-bd_OB-fold"/>
</dbReference>
<evidence type="ECO:0000313" key="17">
    <source>
        <dbReference type="EMBL" id="RRC95313.1"/>
    </source>
</evidence>
<dbReference type="Gene3D" id="3.40.50.10190">
    <property type="entry name" value="BRCT domain"/>
    <property type="match status" value="1"/>
</dbReference>
<feature type="binding site" evidence="14">
    <location>
        <position position="447"/>
    </location>
    <ligand>
        <name>Zn(2+)</name>
        <dbReference type="ChEBI" id="CHEBI:29105"/>
    </ligand>
</feature>
<feature type="binding site" evidence="14">
    <location>
        <position position="205"/>
    </location>
    <ligand>
        <name>NAD(+)</name>
        <dbReference type="ChEBI" id="CHEBI:57540"/>
    </ligand>
</feature>
<dbReference type="InterPro" id="IPR004149">
    <property type="entry name" value="Znf_DNAligase_C4"/>
</dbReference>
<feature type="active site" description="N6-AMP-lysine intermediate" evidence="14">
    <location>
        <position position="147"/>
    </location>
</feature>
<dbReference type="CDD" id="cd00114">
    <property type="entry name" value="LIGANc"/>
    <property type="match status" value="1"/>
</dbReference>
<dbReference type="GO" id="GO:0046872">
    <property type="term" value="F:metal ion binding"/>
    <property type="evidence" value="ECO:0007669"/>
    <property type="project" value="UniProtKB-KW"/>
</dbReference>
<dbReference type="Gene3D" id="6.20.10.30">
    <property type="match status" value="1"/>
</dbReference>
<evidence type="ECO:0000256" key="14">
    <source>
        <dbReference type="HAMAP-Rule" id="MF_01588"/>
    </source>
</evidence>
<comment type="catalytic activity">
    <reaction evidence="12 14">
        <text>NAD(+) + (deoxyribonucleotide)n-3'-hydroxyl + 5'-phospho-(deoxyribonucleotide)m = (deoxyribonucleotide)n+m + AMP + beta-nicotinamide D-nucleotide.</text>
        <dbReference type="EC" id="6.5.1.2"/>
    </reaction>
</comment>
<dbReference type="Pfam" id="PF00533">
    <property type="entry name" value="BRCT"/>
    <property type="match status" value="1"/>
</dbReference>
<dbReference type="SUPFAM" id="SSF50249">
    <property type="entry name" value="Nucleic acid-binding proteins"/>
    <property type="match status" value="1"/>
</dbReference>
<dbReference type="InterPro" id="IPR013839">
    <property type="entry name" value="DNAligase_adenylation"/>
</dbReference>
<name>A0A3P1SDD5_9ACTO</name>
<dbReference type="PANTHER" id="PTHR23389">
    <property type="entry name" value="CHROMOSOME TRANSMISSION FIDELITY FACTOR 18"/>
    <property type="match status" value="1"/>
</dbReference>
<keyword evidence="18" id="KW-1185">Reference proteome</keyword>
<feature type="binding site" evidence="14">
    <location>
        <position position="472"/>
    </location>
    <ligand>
        <name>Zn(2+)</name>
        <dbReference type="ChEBI" id="CHEBI:29105"/>
    </ligand>
</feature>
<evidence type="ECO:0000256" key="6">
    <source>
        <dbReference type="ARBA" id="ARBA00022723"/>
    </source>
</evidence>
<dbReference type="GO" id="GO:0006260">
    <property type="term" value="P:DNA replication"/>
    <property type="evidence" value="ECO:0007669"/>
    <property type="project" value="UniProtKB-KW"/>
</dbReference>
<dbReference type="Proteomes" id="UP000280444">
    <property type="component" value="Unassembled WGS sequence"/>
</dbReference>
<dbReference type="InterPro" id="IPR004150">
    <property type="entry name" value="NAD_DNA_ligase_OB"/>
</dbReference>
<comment type="similarity">
    <text evidence="13 14">Belongs to the NAD-dependent DNA ligase family. LigA subfamily.</text>
</comment>
<feature type="binding site" evidence="14">
    <location>
        <position position="450"/>
    </location>
    <ligand>
        <name>Zn(2+)</name>
        <dbReference type="ChEBI" id="CHEBI:29105"/>
    </ligand>
</feature>
<feature type="binding site" evidence="14">
    <location>
        <position position="353"/>
    </location>
    <ligand>
        <name>NAD(+)</name>
        <dbReference type="ChEBI" id="CHEBI:57540"/>
    </ligand>
</feature>
<organism evidence="17 18">
    <name type="scientific">Schaalia canis</name>
    <dbReference type="NCBI Taxonomy" id="100469"/>
    <lineage>
        <taxon>Bacteria</taxon>
        <taxon>Bacillati</taxon>
        <taxon>Actinomycetota</taxon>
        <taxon>Actinomycetes</taxon>
        <taxon>Actinomycetales</taxon>
        <taxon>Actinomycetaceae</taxon>
        <taxon>Schaalia</taxon>
    </lineage>
</organism>
<dbReference type="Pfam" id="PF01653">
    <property type="entry name" value="DNA_ligase_aden"/>
    <property type="match status" value="1"/>
</dbReference>
<dbReference type="GO" id="GO:0003911">
    <property type="term" value="F:DNA ligase (NAD+) activity"/>
    <property type="evidence" value="ECO:0007669"/>
    <property type="project" value="UniProtKB-UniRule"/>
</dbReference>
<keyword evidence="8 14" id="KW-0862">Zinc</keyword>
<dbReference type="InterPro" id="IPR018239">
    <property type="entry name" value="DNA_ligase_AS"/>
</dbReference>
<dbReference type="InterPro" id="IPR041663">
    <property type="entry name" value="DisA/LigA_HHH"/>
</dbReference>
<dbReference type="SMART" id="SM00532">
    <property type="entry name" value="LIGANc"/>
    <property type="match status" value="1"/>
</dbReference>
<feature type="binding site" evidence="14">
    <location>
        <position position="168"/>
    </location>
    <ligand>
        <name>NAD(+)</name>
        <dbReference type="ChEBI" id="CHEBI:57540"/>
    </ligand>
</feature>
<comment type="cofactor">
    <cofactor evidence="14">
        <name>Mg(2+)</name>
        <dbReference type="ChEBI" id="CHEBI:18420"/>
    </cofactor>
    <cofactor evidence="14">
        <name>Mn(2+)</name>
        <dbReference type="ChEBI" id="CHEBI:29035"/>
    </cofactor>
</comment>
<keyword evidence="9 14" id="KW-0460">Magnesium</keyword>
<dbReference type="InterPro" id="IPR010994">
    <property type="entry name" value="RuvA_2-like"/>
</dbReference>
<dbReference type="RefSeq" id="WP_124870492.1">
    <property type="nucleotide sequence ID" value="NZ_RQZF01000005.1"/>
</dbReference>
<evidence type="ECO:0000256" key="1">
    <source>
        <dbReference type="ARBA" id="ARBA00004067"/>
    </source>
</evidence>
<feature type="binding site" evidence="14">
    <location>
        <begin position="65"/>
        <end position="69"/>
    </location>
    <ligand>
        <name>NAD(+)</name>
        <dbReference type="ChEBI" id="CHEBI:57540"/>
    </ligand>
</feature>
<dbReference type="Gene3D" id="2.40.50.140">
    <property type="entry name" value="Nucleic acid-binding proteins"/>
    <property type="match status" value="1"/>
</dbReference>
<dbReference type="Gene3D" id="1.10.287.610">
    <property type="entry name" value="Helix hairpin bin"/>
    <property type="match status" value="1"/>
</dbReference>
<dbReference type="FunFam" id="1.10.150.20:FF:000006">
    <property type="entry name" value="DNA ligase"/>
    <property type="match status" value="1"/>
</dbReference>
<proteinExistence type="inferred from homology"/>
<dbReference type="NCBIfam" id="NF005932">
    <property type="entry name" value="PRK07956.1"/>
    <property type="match status" value="1"/>
</dbReference>
<evidence type="ECO:0000259" key="16">
    <source>
        <dbReference type="PROSITE" id="PS50172"/>
    </source>
</evidence>
<dbReference type="InterPro" id="IPR036420">
    <property type="entry name" value="BRCT_dom_sf"/>
</dbReference>
<keyword evidence="11 14" id="KW-0234">DNA repair</keyword>
<dbReference type="Pfam" id="PF12826">
    <property type="entry name" value="HHH_2"/>
    <property type="match status" value="1"/>
</dbReference>
<dbReference type="InterPro" id="IPR013840">
    <property type="entry name" value="DNAligase_N"/>
</dbReference>
<reference evidence="17 18" key="1">
    <citation type="submission" date="2018-11" db="EMBL/GenBank/DDBJ databases">
        <title>Genomes From Bacteria Associated with the Canine Oral Cavity: a Test Case for Automated Genome-Based Taxonomic Assignment.</title>
        <authorList>
            <person name="Coil D.A."/>
            <person name="Jospin G."/>
            <person name="Darling A.E."/>
            <person name="Wallis C."/>
            <person name="Davis I.J."/>
            <person name="Harris S."/>
            <person name="Eisen J.A."/>
            <person name="Holcombe L.J."/>
            <person name="O'Flynn C."/>
        </authorList>
    </citation>
    <scope>NUCLEOTIDE SEQUENCE [LARGE SCALE GENOMIC DNA]</scope>
    <source>
        <strain evidence="17 18">OH770</strain>
    </source>
</reference>
<feature type="binding site" evidence="14">
    <location>
        <begin position="114"/>
        <end position="115"/>
    </location>
    <ligand>
        <name>NAD(+)</name>
        <dbReference type="ChEBI" id="CHEBI:57540"/>
    </ligand>
</feature>
<evidence type="ECO:0000256" key="13">
    <source>
        <dbReference type="ARBA" id="ARBA00060881"/>
    </source>
</evidence>
<feature type="binding site" evidence="14">
    <location>
        <position position="145"/>
    </location>
    <ligand>
        <name>NAD(+)</name>
        <dbReference type="ChEBI" id="CHEBI:57540"/>
    </ligand>
</feature>
<dbReference type="InterPro" id="IPR001357">
    <property type="entry name" value="BRCT_dom"/>
</dbReference>
<gene>
    <name evidence="14 17" type="primary">ligA</name>
    <name evidence="17" type="ORF">EII11_06680</name>
</gene>
<evidence type="ECO:0000313" key="18">
    <source>
        <dbReference type="Proteomes" id="UP000280444"/>
    </source>
</evidence>
<evidence type="ECO:0000256" key="9">
    <source>
        <dbReference type="ARBA" id="ARBA00022842"/>
    </source>
</evidence>
<evidence type="ECO:0000256" key="3">
    <source>
        <dbReference type="ARBA" id="ARBA00013308"/>
    </source>
</evidence>
<dbReference type="EMBL" id="RQZF01000005">
    <property type="protein sequence ID" value="RRC95313.1"/>
    <property type="molecule type" value="Genomic_DNA"/>
</dbReference>
<feature type="binding site" evidence="14">
    <location>
        <position position="466"/>
    </location>
    <ligand>
        <name>Zn(2+)</name>
        <dbReference type="ChEBI" id="CHEBI:29105"/>
    </ligand>
</feature>
<keyword evidence="6 14" id="KW-0479">Metal-binding</keyword>
<evidence type="ECO:0000256" key="11">
    <source>
        <dbReference type="ARBA" id="ARBA00023204"/>
    </source>
</evidence>
<keyword evidence="10 14" id="KW-0520">NAD</keyword>
<dbReference type="AlphaFoldDB" id="A0A3P1SDD5"/>
<dbReference type="InterPro" id="IPR001679">
    <property type="entry name" value="DNA_ligase"/>
</dbReference>
<feature type="coiled-coil region" evidence="15">
    <location>
        <begin position="26"/>
        <end position="81"/>
    </location>
</feature>